<dbReference type="Proteomes" id="UP000615446">
    <property type="component" value="Unassembled WGS sequence"/>
</dbReference>
<feature type="region of interest" description="Disordered" evidence="3">
    <location>
        <begin position="111"/>
        <end position="135"/>
    </location>
</feature>
<protein>
    <recommendedName>
        <fullName evidence="7">Actin-like ATPase domain-containing protein</fullName>
    </recommendedName>
</protein>
<dbReference type="GO" id="GO:0005524">
    <property type="term" value="F:ATP binding"/>
    <property type="evidence" value="ECO:0007669"/>
    <property type="project" value="UniProtKB-KW"/>
</dbReference>
<accession>A0A2Z6RHL2</accession>
<dbReference type="Proteomes" id="UP000247702">
    <property type="component" value="Unassembled WGS sequence"/>
</dbReference>
<dbReference type="AlphaFoldDB" id="A0A2Z6RHL2"/>
<keyword evidence="6" id="KW-1185">Reference proteome</keyword>
<sequence length="616" mass="70653">MSNNEGDDILRRMTQEDDDGDIRIIGNLGNIMRNMHDDDDDDDENIRVVAAIDFGTTFSGFAYAYKSKPSKIFVYKDWQYYIGCLNYKTPTVLRYDESNNVIAWGYSALADPPESESQEKQNKKKKKKQKKKQPVNAKIVERFKLHLCKMKDKDKIYLPKDTDFKTAIKDYLKEMCEVMKETFKNPIQEIDFYKQVLIIMTVPAEFDNQSISVMRQCAFDAKLINSKNSPNLKFTTEPEAAAINCMDILKELDVSVDKSFTVVDCGGGTVDLTTRKLLEGNKLGEKIKRKGGFCGGSFVDDQFVEFLSRKVGPSAIKLLKEKNYGQLQYMVQEFCRRIKFPFTGQKKDFKPFNLDLEELCPAIKQHVKGSERDEMEEEEWIIELKFEDVKDMFDPVINQILDLISEHLDETNEEISAMLLVGGFSESKYLREKVREKFNDKLKKKISFPDRPITAIVDGAVQYGLKRDIIATRVLKWTYGTDVTREWKQGDPEDRKFPGGDGFMGRGDGIVEFSRLAKCGEEIPVNAAIPRIFSPGCILQRFMGLDIYITDKEDADFCDSPGVKQLGNWVIDIPITLTPRPILFFLIFGEIELNAIAINLETGRKHETTFKVDENF</sequence>
<gene>
    <name evidence="5" type="ORF">RCL2_002392900</name>
    <name evidence="4" type="ORF">RclHR1_03900010</name>
</gene>
<dbReference type="Pfam" id="PF00012">
    <property type="entry name" value="HSP70"/>
    <property type="match status" value="1"/>
</dbReference>
<keyword evidence="1" id="KW-0547">Nucleotide-binding</keyword>
<dbReference type="InterPro" id="IPR013126">
    <property type="entry name" value="Hsp_70_fam"/>
</dbReference>
<reference evidence="4 6" key="1">
    <citation type="submission" date="2017-11" db="EMBL/GenBank/DDBJ databases">
        <title>The genome of Rhizophagus clarus HR1 reveals common genetic basis of auxotrophy among arbuscular mycorrhizal fungi.</title>
        <authorList>
            <person name="Kobayashi Y."/>
        </authorList>
    </citation>
    <scope>NUCLEOTIDE SEQUENCE [LARGE SCALE GENOMIC DNA]</scope>
    <source>
        <strain evidence="4 6">HR1</strain>
    </source>
</reference>
<dbReference type="PANTHER" id="PTHR14187">
    <property type="entry name" value="ALPHA KINASE/ELONGATION FACTOR 2 KINASE"/>
    <property type="match status" value="1"/>
</dbReference>
<organism evidence="4 6">
    <name type="scientific">Rhizophagus clarus</name>
    <dbReference type="NCBI Taxonomy" id="94130"/>
    <lineage>
        <taxon>Eukaryota</taxon>
        <taxon>Fungi</taxon>
        <taxon>Fungi incertae sedis</taxon>
        <taxon>Mucoromycota</taxon>
        <taxon>Glomeromycotina</taxon>
        <taxon>Glomeromycetes</taxon>
        <taxon>Glomerales</taxon>
        <taxon>Glomeraceae</taxon>
        <taxon>Rhizophagus</taxon>
    </lineage>
</organism>
<keyword evidence="2" id="KW-0067">ATP-binding</keyword>
<feature type="compositionally biased region" description="Basic residues" evidence="3">
    <location>
        <begin position="122"/>
        <end position="133"/>
    </location>
</feature>
<dbReference type="PANTHER" id="PTHR14187:SF5">
    <property type="entry name" value="HEAT SHOCK 70 KDA PROTEIN 12A"/>
    <property type="match status" value="1"/>
</dbReference>
<dbReference type="STRING" id="94130.A0A2Z6RHL2"/>
<dbReference type="CDD" id="cd10229">
    <property type="entry name" value="ASKHA_NBD_HSP70_HSPA12"/>
    <property type="match status" value="1"/>
</dbReference>
<evidence type="ECO:0000313" key="4">
    <source>
        <dbReference type="EMBL" id="GBC00593.1"/>
    </source>
</evidence>
<dbReference type="GO" id="GO:0140662">
    <property type="term" value="F:ATP-dependent protein folding chaperone"/>
    <property type="evidence" value="ECO:0007669"/>
    <property type="project" value="InterPro"/>
</dbReference>
<evidence type="ECO:0000313" key="6">
    <source>
        <dbReference type="Proteomes" id="UP000247702"/>
    </source>
</evidence>
<dbReference type="EMBL" id="BEXD01003224">
    <property type="protein sequence ID" value="GBC00593.1"/>
    <property type="molecule type" value="Genomic_DNA"/>
</dbReference>
<proteinExistence type="predicted"/>
<evidence type="ECO:0008006" key="7">
    <source>
        <dbReference type="Google" id="ProtNLM"/>
    </source>
</evidence>
<evidence type="ECO:0000313" key="5">
    <source>
        <dbReference type="EMBL" id="GES97335.1"/>
    </source>
</evidence>
<dbReference type="OrthoDB" id="2963168at2759"/>
<evidence type="ECO:0000256" key="2">
    <source>
        <dbReference type="ARBA" id="ARBA00022840"/>
    </source>
</evidence>
<dbReference type="Gene3D" id="3.30.420.40">
    <property type="match status" value="2"/>
</dbReference>
<dbReference type="Gene3D" id="3.90.640.10">
    <property type="entry name" value="Actin, Chain A, domain 4"/>
    <property type="match status" value="1"/>
</dbReference>
<comment type="caution">
    <text evidence="4">The sequence shown here is derived from an EMBL/GenBank/DDBJ whole genome shotgun (WGS) entry which is preliminary data.</text>
</comment>
<evidence type="ECO:0000256" key="1">
    <source>
        <dbReference type="ARBA" id="ARBA00022741"/>
    </source>
</evidence>
<dbReference type="EMBL" id="BLAL01000257">
    <property type="protein sequence ID" value="GES97335.1"/>
    <property type="molecule type" value="Genomic_DNA"/>
</dbReference>
<dbReference type="SUPFAM" id="SSF53067">
    <property type="entry name" value="Actin-like ATPase domain"/>
    <property type="match status" value="2"/>
</dbReference>
<reference evidence="5" key="2">
    <citation type="submission" date="2019-10" db="EMBL/GenBank/DDBJ databases">
        <title>Conservation and host-specific expression of non-tandemly repeated heterogenous ribosome RNA gene in arbuscular mycorrhizal fungi.</title>
        <authorList>
            <person name="Maeda T."/>
            <person name="Kobayashi Y."/>
            <person name="Nakagawa T."/>
            <person name="Ezawa T."/>
            <person name="Yamaguchi K."/>
            <person name="Bino T."/>
            <person name="Nishimoto Y."/>
            <person name="Shigenobu S."/>
            <person name="Kawaguchi M."/>
        </authorList>
    </citation>
    <scope>NUCLEOTIDE SEQUENCE</scope>
    <source>
        <strain evidence="5">HR1</strain>
    </source>
</reference>
<evidence type="ECO:0000256" key="3">
    <source>
        <dbReference type="SAM" id="MobiDB-lite"/>
    </source>
</evidence>
<dbReference type="InterPro" id="IPR043129">
    <property type="entry name" value="ATPase_NBD"/>
</dbReference>
<name>A0A2Z6RHL2_9GLOM</name>